<dbReference type="InterPro" id="IPR036259">
    <property type="entry name" value="MFS_trans_sf"/>
</dbReference>
<name>A0A3P6TF08_DIBLA</name>
<dbReference type="AlphaFoldDB" id="A0A3P6TF08"/>
<evidence type="ECO:0000256" key="2">
    <source>
        <dbReference type="ARBA" id="ARBA00022448"/>
    </source>
</evidence>
<feature type="transmembrane region" description="Helical" evidence="6">
    <location>
        <begin position="144"/>
        <end position="164"/>
    </location>
</feature>
<evidence type="ECO:0000313" key="7">
    <source>
        <dbReference type="EMBL" id="VDK81899.1"/>
    </source>
</evidence>
<feature type="transmembrane region" description="Helical" evidence="6">
    <location>
        <begin position="60"/>
        <end position="80"/>
    </location>
</feature>
<dbReference type="GO" id="GO:0016020">
    <property type="term" value="C:membrane"/>
    <property type="evidence" value="ECO:0007669"/>
    <property type="project" value="UniProtKB-SubCell"/>
</dbReference>
<evidence type="ECO:0008006" key="9">
    <source>
        <dbReference type="Google" id="ProtNLM"/>
    </source>
</evidence>
<gene>
    <name evidence="7" type="ORF">DILT_LOCUS3288</name>
</gene>
<feature type="transmembrane region" description="Helical" evidence="6">
    <location>
        <begin position="176"/>
        <end position="194"/>
    </location>
</feature>
<keyword evidence="8" id="KW-1185">Reference proteome</keyword>
<evidence type="ECO:0000256" key="4">
    <source>
        <dbReference type="ARBA" id="ARBA00022989"/>
    </source>
</evidence>
<dbReference type="EMBL" id="UYRU01043418">
    <property type="protein sequence ID" value="VDK81899.1"/>
    <property type="molecule type" value="Genomic_DNA"/>
</dbReference>
<dbReference type="PANTHER" id="PTHR43385">
    <property type="entry name" value="RIBOFLAVIN TRANSPORTER RIBJ"/>
    <property type="match status" value="1"/>
</dbReference>
<dbReference type="Proteomes" id="UP000281553">
    <property type="component" value="Unassembled WGS sequence"/>
</dbReference>
<evidence type="ECO:0000256" key="3">
    <source>
        <dbReference type="ARBA" id="ARBA00022692"/>
    </source>
</evidence>
<reference evidence="7 8" key="1">
    <citation type="submission" date="2018-11" db="EMBL/GenBank/DDBJ databases">
        <authorList>
            <consortium name="Pathogen Informatics"/>
        </authorList>
    </citation>
    <scope>NUCLEOTIDE SEQUENCE [LARGE SCALE GENOMIC DNA]</scope>
</reference>
<keyword evidence="2" id="KW-0813">Transport</keyword>
<dbReference type="OrthoDB" id="410267at2759"/>
<proteinExistence type="predicted"/>
<dbReference type="InterPro" id="IPR052983">
    <property type="entry name" value="MFS_Riboflavin_Transporter"/>
</dbReference>
<protein>
    <recommendedName>
        <fullName evidence="9">Major facilitator superfamily (MFS) profile domain-containing protein</fullName>
    </recommendedName>
</protein>
<feature type="transmembrane region" description="Helical" evidence="6">
    <location>
        <begin position="110"/>
        <end position="132"/>
    </location>
</feature>
<organism evidence="7 8">
    <name type="scientific">Dibothriocephalus latus</name>
    <name type="common">Fish tapeworm</name>
    <name type="synonym">Diphyllobothrium latum</name>
    <dbReference type="NCBI Taxonomy" id="60516"/>
    <lineage>
        <taxon>Eukaryota</taxon>
        <taxon>Metazoa</taxon>
        <taxon>Spiralia</taxon>
        <taxon>Lophotrochozoa</taxon>
        <taxon>Platyhelminthes</taxon>
        <taxon>Cestoda</taxon>
        <taxon>Eucestoda</taxon>
        <taxon>Diphyllobothriidea</taxon>
        <taxon>Diphyllobothriidae</taxon>
        <taxon>Dibothriocephalus</taxon>
    </lineage>
</organism>
<accession>A0A3P6TF08</accession>
<evidence type="ECO:0000256" key="5">
    <source>
        <dbReference type="ARBA" id="ARBA00023136"/>
    </source>
</evidence>
<keyword evidence="3 6" id="KW-0812">Transmembrane</keyword>
<dbReference type="PANTHER" id="PTHR43385:SF1">
    <property type="entry name" value="RIBOFLAVIN TRANSPORTER RIBJ"/>
    <property type="match status" value="1"/>
</dbReference>
<dbReference type="SUPFAM" id="SSF103473">
    <property type="entry name" value="MFS general substrate transporter"/>
    <property type="match status" value="1"/>
</dbReference>
<dbReference type="Gene3D" id="1.20.1250.20">
    <property type="entry name" value="MFS general substrate transporter like domains"/>
    <property type="match status" value="2"/>
</dbReference>
<evidence type="ECO:0000256" key="6">
    <source>
        <dbReference type="SAM" id="Phobius"/>
    </source>
</evidence>
<sequence length="295" mass="31904">MFVEAGMGETCGGIFLTRLTVNYGLGPYIITYCVMYGLGNGFPYSVIFQVASSWFPGKRTTVVGIISAGLGLGALVFTPIQTEIINPDDLQPDATGKYPAVVNQRVPNSFLILGGILLGCQLIALLLLRMHTELYGLENNFKDTFLAGIVMGGSIFNCIGRVVWGLITDQFSYKGPMMMFLSMWTFLFITFPFVAAGPAGIYLYSIWVLLLFLNLSGNFVILPGACNTLFGPKNYAIIYGLVYGAAAPSGLITAAVTAQLNLDGAWLPVYATCASFCAFGKQTVYNERFALIIIV</sequence>
<comment type="subcellular location">
    <subcellularLocation>
        <location evidence="1">Membrane</location>
        <topology evidence="1">Multi-pass membrane protein</topology>
    </subcellularLocation>
</comment>
<feature type="transmembrane region" description="Helical" evidence="6">
    <location>
        <begin position="237"/>
        <end position="258"/>
    </location>
</feature>
<evidence type="ECO:0000256" key="1">
    <source>
        <dbReference type="ARBA" id="ARBA00004141"/>
    </source>
</evidence>
<feature type="transmembrane region" description="Helical" evidence="6">
    <location>
        <begin position="25"/>
        <end position="48"/>
    </location>
</feature>
<keyword evidence="4 6" id="KW-1133">Transmembrane helix</keyword>
<evidence type="ECO:0000313" key="8">
    <source>
        <dbReference type="Proteomes" id="UP000281553"/>
    </source>
</evidence>
<keyword evidence="5 6" id="KW-0472">Membrane</keyword>
<feature type="transmembrane region" description="Helical" evidence="6">
    <location>
        <begin position="201"/>
        <end position="225"/>
    </location>
</feature>